<name>A0AAD9YZX1_9LECA</name>
<comment type="caution">
    <text evidence="3">The sequence shown here is derived from an EMBL/GenBank/DDBJ whole genome shotgun (WGS) entry which is preliminary data.</text>
</comment>
<dbReference type="Pfam" id="PF02469">
    <property type="entry name" value="Fasciclin"/>
    <property type="match status" value="2"/>
</dbReference>
<dbReference type="Gene3D" id="2.30.180.10">
    <property type="entry name" value="FAS1 domain"/>
    <property type="match status" value="2"/>
</dbReference>
<protein>
    <recommendedName>
        <fullName evidence="2">FAS1 domain-containing protein</fullName>
    </recommendedName>
</protein>
<feature type="domain" description="FAS1" evidence="2">
    <location>
        <begin position="122"/>
        <end position="260"/>
    </location>
</feature>
<dbReference type="InterPro" id="IPR036378">
    <property type="entry name" value="FAS1_dom_sf"/>
</dbReference>
<evidence type="ECO:0000313" key="3">
    <source>
        <dbReference type="EMBL" id="KAK3169069.1"/>
    </source>
</evidence>
<feature type="signal peptide" evidence="1">
    <location>
        <begin position="1"/>
        <end position="15"/>
    </location>
</feature>
<dbReference type="InterPro" id="IPR050904">
    <property type="entry name" value="Adhesion/Biosynth-related"/>
</dbReference>
<dbReference type="InterPro" id="IPR000782">
    <property type="entry name" value="FAS1_domain"/>
</dbReference>
<sequence>MKFLNILPLAALSTAFVIPDEQVMSQVSIESHRAPESAFDKLPTKEQTITEFENTFSKLIDTSKDAFDEAIDYVTETGEDVYSKAHETGFAAQAWLDSASNSIEDLGKHGKHSHHGHCKKPNMTVYELIAKSKYTTKLAALINEYEDLVELLNGTAANYTIFAPTDKAFEKIPSHAPKPSKEQLKRVLLYHVSPEFFPAGRVLVTKTIPTALDVETLGIGPQRLSINLSLKLLTVNFYSRIVAINIFGTNGVIHGVDSLLIPPPKAAKIIQFLPGEFSTLELGLTKTGLLKVINDTSNHVGGTLFAPSNFAFQKLGTRINGFLFSEYGQKYLKALLKYHVVANQTLYSDAYYKSESTDVDESGIPKGYFHIDLPTLLEDKSLSIDVGRYGRFINIKINGFSTVSISDGIAADGVIHVVSNVLIPPKPVDSGLQQWDGEELSVDELKDRLEPLTVNEEL</sequence>
<dbReference type="SUPFAM" id="SSF82153">
    <property type="entry name" value="FAS1 domain"/>
    <property type="match status" value="2"/>
</dbReference>
<dbReference type="PROSITE" id="PS50213">
    <property type="entry name" value="FAS1"/>
    <property type="match status" value="2"/>
</dbReference>
<feature type="domain" description="FAS1" evidence="2">
    <location>
        <begin position="264"/>
        <end position="422"/>
    </location>
</feature>
<organism evidence="3 4">
    <name type="scientific">Lepraria neglecta</name>
    <dbReference type="NCBI Taxonomy" id="209136"/>
    <lineage>
        <taxon>Eukaryota</taxon>
        <taxon>Fungi</taxon>
        <taxon>Dikarya</taxon>
        <taxon>Ascomycota</taxon>
        <taxon>Pezizomycotina</taxon>
        <taxon>Lecanoromycetes</taxon>
        <taxon>OSLEUM clade</taxon>
        <taxon>Lecanoromycetidae</taxon>
        <taxon>Lecanorales</taxon>
        <taxon>Lecanorineae</taxon>
        <taxon>Stereocaulaceae</taxon>
        <taxon>Lepraria</taxon>
    </lineage>
</organism>
<proteinExistence type="predicted"/>
<dbReference type="AlphaFoldDB" id="A0AAD9YZX1"/>
<dbReference type="PANTHER" id="PTHR10900">
    <property type="entry name" value="PERIOSTIN-RELATED"/>
    <property type="match status" value="1"/>
</dbReference>
<evidence type="ECO:0000259" key="2">
    <source>
        <dbReference type="PROSITE" id="PS50213"/>
    </source>
</evidence>
<accession>A0AAD9YZX1</accession>
<gene>
    <name evidence="3" type="ORF">OEA41_005517</name>
</gene>
<reference evidence="3" key="1">
    <citation type="submission" date="2022-11" db="EMBL/GenBank/DDBJ databases">
        <title>Chromosomal genome sequence assembly and mating type (MAT) locus characterization of the leprose asexual lichenized fungus Lepraria neglecta (Nyl.) Erichsen.</title>
        <authorList>
            <person name="Allen J.L."/>
            <person name="Pfeffer B."/>
        </authorList>
    </citation>
    <scope>NUCLEOTIDE SEQUENCE</scope>
    <source>
        <strain evidence="3">Allen 5258</strain>
    </source>
</reference>
<dbReference type="Proteomes" id="UP001276659">
    <property type="component" value="Unassembled WGS sequence"/>
</dbReference>
<evidence type="ECO:0000313" key="4">
    <source>
        <dbReference type="Proteomes" id="UP001276659"/>
    </source>
</evidence>
<evidence type="ECO:0000256" key="1">
    <source>
        <dbReference type="SAM" id="SignalP"/>
    </source>
</evidence>
<keyword evidence="1" id="KW-0732">Signal</keyword>
<dbReference type="PANTHER" id="PTHR10900:SF125">
    <property type="entry name" value="FAS1 DOMAIN-CONTAINING PROTEIN YLR001C"/>
    <property type="match status" value="1"/>
</dbReference>
<dbReference type="SMART" id="SM00554">
    <property type="entry name" value="FAS1"/>
    <property type="match status" value="2"/>
</dbReference>
<keyword evidence="4" id="KW-1185">Reference proteome</keyword>
<feature type="chain" id="PRO_5042115483" description="FAS1 domain-containing protein" evidence="1">
    <location>
        <begin position="16"/>
        <end position="458"/>
    </location>
</feature>
<dbReference type="EMBL" id="JASNWA010000010">
    <property type="protein sequence ID" value="KAK3169069.1"/>
    <property type="molecule type" value="Genomic_DNA"/>
</dbReference>